<evidence type="ECO:0000313" key="10">
    <source>
        <dbReference type="Proteomes" id="UP000193061"/>
    </source>
</evidence>
<dbReference type="EMBL" id="FWFX01000009">
    <property type="protein sequence ID" value="SLN54871.1"/>
    <property type="molecule type" value="Genomic_DNA"/>
</dbReference>
<reference evidence="9 10" key="1">
    <citation type="submission" date="2017-03" db="EMBL/GenBank/DDBJ databases">
        <authorList>
            <person name="Afonso C.L."/>
            <person name="Miller P.J."/>
            <person name="Scott M.A."/>
            <person name="Spackman E."/>
            <person name="Goraichik I."/>
            <person name="Dimitrov K.M."/>
            <person name="Suarez D.L."/>
            <person name="Swayne D.E."/>
        </authorList>
    </citation>
    <scope>NUCLEOTIDE SEQUENCE [LARGE SCALE GENOMIC DNA]</scope>
    <source>
        <strain evidence="9 10">CECT 7450</strain>
    </source>
</reference>
<protein>
    <submittedName>
        <fullName evidence="9">Glutathione transport system permease protein GsiC</fullName>
    </submittedName>
</protein>
<dbReference type="InterPro" id="IPR000515">
    <property type="entry name" value="MetI-like"/>
</dbReference>
<keyword evidence="5 7" id="KW-1133">Transmembrane helix</keyword>
<evidence type="ECO:0000256" key="1">
    <source>
        <dbReference type="ARBA" id="ARBA00004651"/>
    </source>
</evidence>
<keyword evidence="4 7" id="KW-0812">Transmembrane</keyword>
<dbReference type="GO" id="GO:0005886">
    <property type="term" value="C:plasma membrane"/>
    <property type="evidence" value="ECO:0007669"/>
    <property type="project" value="UniProtKB-SubCell"/>
</dbReference>
<dbReference type="RefSeq" id="WP_085806450.1">
    <property type="nucleotide sequence ID" value="NZ_FWFX01000009.1"/>
</dbReference>
<comment type="subcellular location">
    <subcellularLocation>
        <location evidence="1 7">Cell membrane</location>
        <topology evidence="1 7">Multi-pass membrane protein</topology>
    </subcellularLocation>
</comment>
<dbReference type="Gene3D" id="1.10.3720.10">
    <property type="entry name" value="MetI-like"/>
    <property type="match status" value="1"/>
</dbReference>
<dbReference type="CDD" id="cd06261">
    <property type="entry name" value="TM_PBP2"/>
    <property type="match status" value="1"/>
</dbReference>
<name>A0A1X6ZLG2_9RHOB</name>
<feature type="transmembrane region" description="Helical" evidence="7">
    <location>
        <begin position="134"/>
        <end position="156"/>
    </location>
</feature>
<dbReference type="Pfam" id="PF00528">
    <property type="entry name" value="BPD_transp_1"/>
    <property type="match status" value="1"/>
</dbReference>
<dbReference type="PROSITE" id="PS50928">
    <property type="entry name" value="ABC_TM1"/>
    <property type="match status" value="1"/>
</dbReference>
<keyword evidence="10" id="KW-1185">Reference proteome</keyword>
<evidence type="ECO:0000256" key="2">
    <source>
        <dbReference type="ARBA" id="ARBA00022448"/>
    </source>
</evidence>
<gene>
    <name evidence="9" type="primary">gsiC_1</name>
    <name evidence="9" type="ORF">ROA7450_02820</name>
</gene>
<evidence type="ECO:0000256" key="4">
    <source>
        <dbReference type="ARBA" id="ARBA00022692"/>
    </source>
</evidence>
<feature type="transmembrane region" description="Helical" evidence="7">
    <location>
        <begin position="101"/>
        <end position="122"/>
    </location>
</feature>
<feature type="transmembrane region" description="Helical" evidence="7">
    <location>
        <begin position="233"/>
        <end position="260"/>
    </location>
</feature>
<dbReference type="PANTHER" id="PTHR43163:SF6">
    <property type="entry name" value="DIPEPTIDE TRANSPORT SYSTEM PERMEASE PROTEIN DPPB-RELATED"/>
    <property type="match status" value="1"/>
</dbReference>
<evidence type="ECO:0000256" key="3">
    <source>
        <dbReference type="ARBA" id="ARBA00022475"/>
    </source>
</evidence>
<feature type="transmembrane region" description="Helical" evidence="7">
    <location>
        <begin position="280"/>
        <end position="302"/>
    </location>
</feature>
<evidence type="ECO:0000259" key="8">
    <source>
        <dbReference type="PROSITE" id="PS50928"/>
    </source>
</evidence>
<keyword evidence="3" id="KW-1003">Cell membrane</keyword>
<dbReference type="GO" id="GO:0055085">
    <property type="term" value="P:transmembrane transport"/>
    <property type="evidence" value="ECO:0007669"/>
    <property type="project" value="InterPro"/>
</dbReference>
<comment type="similarity">
    <text evidence="7">Belongs to the binding-protein-dependent transport system permease family.</text>
</comment>
<feature type="domain" description="ABC transmembrane type-1" evidence="8">
    <location>
        <begin position="95"/>
        <end position="303"/>
    </location>
</feature>
<keyword evidence="6 7" id="KW-0472">Membrane</keyword>
<dbReference type="Pfam" id="PF19300">
    <property type="entry name" value="BPD_transp_1_N"/>
    <property type="match status" value="1"/>
</dbReference>
<keyword evidence="2 7" id="KW-0813">Transport</keyword>
<accession>A0A1X6ZLG2</accession>
<evidence type="ECO:0000313" key="9">
    <source>
        <dbReference type="EMBL" id="SLN54871.1"/>
    </source>
</evidence>
<dbReference type="PANTHER" id="PTHR43163">
    <property type="entry name" value="DIPEPTIDE TRANSPORT SYSTEM PERMEASE PROTEIN DPPB-RELATED"/>
    <property type="match status" value="1"/>
</dbReference>
<feature type="transmembrane region" description="Helical" evidence="7">
    <location>
        <begin position="176"/>
        <end position="196"/>
    </location>
</feature>
<sequence length="315" mass="33542">MFAYIIKRIGLGILVLLLAISSLYMLIQAAPGDPASAMLGPRATPALKAAITEKLGLDKPMPIQIFNYLISVLQGDLGTDLKSKQPVWNTLSIHMPRTLELLGASVLIAALVGIPLGCVAAVRRNSMFDRVIGVFSVSVIAVPAVIIAIFGMLIFAAGLGWVPAIGAGEDEGLMSLLHHLILPAFAVGVGWIGYIARLVRASMIEVLSTNYIRNARAFGLPARMIIYRYALRIAVAPTITVIGIGVGVMMGSAVFVEIVFARPGIGKLMYEAVLLRNYPVSLGAVMAASFILIVSTTLSDILNALIDPRFMETGE</sequence>
<dbReference type="InterPro" id="IPR045621">
    <property type="entry name" value="BPD_transp_1_N"/>
</dbReference>
<dbReference type="AlphaFoldDB" id="A0A1X6ZLG2"/>
<evidence type="ECO:0000256" key="7">
    <source>
        <dbReference type="RuleBase" id="RU363032"/>
    </source>
</evidence>
<organism evidence="9 10">
    <name type="scientific">Roseovarius albus</name>
    <dbReference type="NCBI Taxonomy" id="1247867"/>
    <lineage>
        <taxon>Bacteria</taxon>
        <taxon>Pseudomonadati</taxon>
        <taxon>Pseudomonadota</taxon>
        <taxon>Alphaproteobacteria</taxon>
        <taxon>Rhodobacterales</taxon>
        <taxon>Roseobacteraceae</taxon>
        <taxon>Roseovarius</taxon>
    </lineage>
</organism>
<proteinExistence type="inferred from homology"/>
<dbReference type="OrthoDB" id="9807402at2"/>
<evidence type="ECO:0000256" key="6">
    <source>
        <dbReference type="ARBA" id="ARBA00023136"/>
    </source>
</evidence>
<dbReference type="Proteomes" id="UP000193061">
    <property type="component" value="Unassembled WGS sequence"/>
</dbReference>
<evidence type="ECO:0000256" key="5">
    <source>
        <dbReference type="ARBA" id="ARBA00022989"/>
    </source>
</evidence>
<dbReference type="SUPFAM" id="SSF161098">
    <property type="entry name" value="MetI-like"/>
    <property type="match status" value="1"/>
</dbReference>
<dbReference type="InterPro" id="IPR035906">
    <property type="entry name" value="MetI-like_sf"/>
</dbReference>